<dbReference type="InterPro" id="IPR036100">
    <property type="entry name" value="QueA_sf"/>
</dbReference>
<dbReference type="RefSeq" id="WP_268881245.1">
    <property type="nucleotide sequence ID" value="NZ_CP114029.1"/>
</dbReference>
<protein>
    <recommendedName>
        <fullName evidence="5">S-adenosylmethionine:tRNA ribosyltransferase-isomerase</fullName>
        <ecNumber evidence="5">2.4.99.17</ecNumber>
    </recommendedName>
    <alternativeName>
        <fullName evidence="5">Queuosine biosynthesis protein QueA</fullName>
    </alternativeName>
</protein>
<proteinExistence type="inferred from homology"/>
<organism evidence="6 7">
    <name type="scientific">Jiella pelagia</name>
    <dbReference type="NCBI Taxonomy" id="2986949"/>
    <lineage>
        <taxon>Bacteria</taxon>
        <taxon>Pseudomonadati</taxon>
        <taxon>Pseudomonadota</taxon>
        <taxon>Alphaproteobacteria</taxon>
        <taxon>Hyphomicrobiales</taxon>
        <taxon>Aurantimonadaceae</taxon>
        <taxon>Jiella</taxon>
    </lineage>
</organism>
<evidence type="ECO:0000256" key="3">
    <source>
        <dbReference type="ARBA" id="ARBA00022691"/>
    </source>
</evidence>
<dbReference type="PANTHER" id="PTHR30307:SF0">
    <property type="entry name" value="S-ADENOSYLMETHIONINE:TRNA RIBOSYLTRANSFERASE-ISOMERASE"/>
    <property type="match status" value="1"/>
</dbReference>
<keyword evidence="4 5" id="KW-0671">Queuosine biosynthesis</keyword>
<dbReference type="NCBIfam" id="NF001140">
    <property type="entry name" value="PRK00147.1"/>
    <property type="match status" value="1"/>
</dbReference>
<dbReference type="Gene3D" id="2.40.10.240">
    <property type="entry name" value="QueA-like"/>
    <property type="match status" value="1"/>
</dbReference>
<keyword evidence="6" id="KW-0328">Glycosyltransferase</keyword>
<dbReference type="EC" id="2.4.99.17" evidence="5"/>
<comment type="similarity">
    <text evidence="5">Belongs to the QueA family.</text>
</comment>
<dbReference type="GO" id="GO:0051075">
    <property type="term" value="F:S-adenosylmethionine:tRNA ribosyltransferase-isomerase activity"/>
    <property type="evidence" value="ECO:0007669"/>
    <property type="project" value="UniProtKB-EC"/>
</dbReference>
<keyword evidence="7" id="KW-1185">Reference proteome</keyword>
<comment type="subunit">
    <text evidence="5">Monomer.</text>
</comment>
<comment type="catalytic activity">
    <reaction evidence="5">
        <text>7-aminomethyl-7-carbaguanosine(34) in tRNA + S-adenosyl-L-methionine = epoxyqueuosine(34) in tRNA + adenine + L-methionine + 2 H(+)</text>
        <dbReference type="Rhea" id="RHEA:32155"/>
        <dbReference type="Rhea" id="RHEA-COMP:10342"/>
        <dbReference type="Rhea" id="RHEA-COMP:18582"/>
        <dbReference type="ChEBI" id="CHEBI:15378"/>
        <dbReference type="ChEBI" id="CHEBI:16708"/>
        <dbReference type="ChEBI" id="CHEBI:57844"/>
        <dbReference type="ChEBI" id="CHEBI:59789"/>
        <dbReference type="ChEBI" id="CHEBI:82833"/>
        <dbReference type="ChEBI" id="CHEBI:194443"/>
        <dbReference type="EC" id="2.4.99.17"/>
    </reaction>
</comment>
<comment type="subcellular location">
    <subcellularLocation>
        <location evidence="5">Cytoplasm</location>
    </subcellularLocation>
</comment>
<evidence type="ECO:0000256" key="4">
    <source>
        <dbReference type="ARBA" id="ARBA00022785"/>
    </source>
</evidence>
<comment type="function">
    <text evidence="5">Transfers and isomerizes the ribose moiety from AdoMet to the 7-aminomethyl group of 7-deazaguanine (preQ1-tRNA) to give epoxyqueuosine (oQ-tRNA).</text>
</comment>
<accession>A0ABY7BY80</accession>
<dbReference type="Proteomes" id="UP001164020">
    <property type="component" value="Chromosome"/>
</dbReference>
<evidence type="ECO:0000313" key="6">
    <source>
        <dbReference type="EMBL" id="WAP68812.1"/>
    </source>
</evidence>
<keyword evidence="3 5" id="KW-0949">S-adenosyl-L-methionine</keyword>
<sequence>MRVDLFDFELPEERIALRPAVPREAARLLHVGDGGGLADRHVRDLPEMLQPGDVLVFNDTKVIPARLSGLRRREGAADGEGVARIEATLHMRLSPERWKAFVRPAKRVRVGDRIVFGAERETACAMASLVGVVEERGEGGEATLCFELSGPALDEAIAAVGHIPLPPYIASKRPEDEADRHDYQTIFAKESGAVAAPTAGLHFTPELIERFASRGVRTAFLTLHVGAGTFLPVKAEDTGAHRMHAEIGHVDEATAERLNAVRREGGRIVAVGTTSLRLLESATGEDGVIRPFSGPTDIFITPGYRFRAVDRLLTNFHLPRSTLFMLVSAFSGLDTMQAAYAHAIATGYRFYSYGDACLLERAGG</sequence>
<dbReference type="EMBL" id="CP114029">
    <property type="protein sequence ID" value="WAP68812.1"/>
    <property type="molecule type" value="Genomic_DNA"/>
</dbReference>
<evidence type="ECO:0000256" key="1">
    <source>
        <dbReference type="ARBA" id="ARBA00022490"/>
    </source>
</evidence>
<dbReference type="InterPro" id="IPR042118">
    <property type="entry name" value="QueA_dom1"/>
</dbReference>
<evidence type="ECO:0000256" key="5">
    <source>
        <dbReference type="HAMAP-Rule" id="MF_00113"/>
    </source>
</evidence>
<dbReference type="NCBIfam" id="TIGR00113">
    <property type="entry name" value="queA"/>
    <property type="match status" value="1"/>
</dbReference>
<dbReference type="Gene3D" id="3.40.1780.10">
    <property type="entry name" value="QueA-like"/>
    <property type="match status" value="1"/>
</dbReference>
<keyword evidence="1 5" id="KW-0963">Cytoplasm</keyword>
<evidence type="ECO:0000256" key="2">
    <source>
        <dbReference type="ARBA" id="ARBA00022679"/>
    </source>
</evidence>
<dbReference type="SUPFAM" id="SSF111337">
    <property type="entry name" value="QueA-like"/>
    <property type="match status" value="1"/>
</dbReference>
<evidence type="ECO:0000313" key="7">
    <source>
        <dbReference type="Proteomes" id="UP001164020"/>
    </source>
</evidence>
<keyword evidence="2 5" id="KW-0808">Transferase</keyword>
<name>A0ABY7BY80_9HYPH</name>
<dbReference type="InterPro" id="IPR003699">
    <property type="entry name" value="QueA"/>
</dbReference>
<dbReference type="PANTHER" id="PTHR30307">
    <property type="entry name" value="S-ADENOSYLMETHIONINE:TRNA RIBOSYLTRANSFERASE-ISOMERASE"/>
    <property type="match status" value="1"/>
</dbReference>
<gene>
    <name evidence="5 6" type="primary">queA</name>
    <name evidence="6" type="ORF">OH818_26865</name>
</gene>
<dbReference type="HAMAP" id="MF_00113">
    <property type="entry name" value="QueA"/>
    <property type="match status" value="1"/>
</dbReference>
<reference evidence="6" key="1">
    <citation type="submission" date="2022-12" db="EMBL/GenBank/DDBJ databases">
        <title>Jiella pelagia sp. nov., isolated from phosphonate enriched culture of Northwest Pacific surface seawater.</title>
        <authorList>
            <person name="Shin D.Y."/>
            <person name="Hwang C.Y."/>
        </authorList>
    </citation>
    <scope>NUCLEOTIDE SEQUENCE</scope>
    <source>
        <strain evidence="6">HL-NP1</strain>
    </source>
</reference>
<comment type="pathway">
    <text evidence="5">tRNA modification; tRNA-queuosine biosynthesis.</text>
</comment>
<dbReference type="Pfam" id="PF02547">
    <property type="entry name" value="Queuosine_synth"/>
    <property type="match status" value="1"/>
</dbReference>
<dbReference type="InterPro" id="IPR042119">
    <property type="entry name" value="QueA_dom2"/>
</dbReference>